<accession>A0A8S2Z170</accession>
<name>A0A8S2Z170_9BILA</name>
<evidence type="ECO:0000313" key="2">
    <source>
        <dbReference type="Proteomes" id="UP000681722"/>
    </source>
</evidence>
<organism evidence="1 2">
    <name type="scientific">Didymodactylos carnosus</name>
    <dbReference type="NCBI Taxonomy" id="1234261"/>
    <lineage>
        <taxon>Eukaryota</taxon>
        <taxon>Metazoa</taxon>
        <taxon>Spiralia</taxon>
        <taxon>Gnathifera</taxon>
        <taxon>Rotifera</taxon>
        <taxon>Eurotatoria</taxon>
        <taxon>Bdelloidea</taxon>
        <taxon>Philodinida</taxon>
        <taxon>Philodinidae</taxon>
        <taxon>Didymodactylos</taxon>
    </lineage>
</organism>
<dbReference type="OrthoDB" id="10064970at2759"/>
<dbReference type="Proteomes" id="UP000681722">
    <property type="component" value="Unassembled WGS sequence"/>
</dbReference>
<gene>
    <name evidence="1" type="ORF">SRO942_LOCUS48944</name>
</gene>
<evidence type="ECO:0000313" key="1">
    <source>
        <dbReference type="EMBL" id="CAF4603422.1"/>
    </source>
</evidence>
<reference evidence="1" key="1">
    <citation type="submission" date="2021-02" db="EMBL/GenBank/DDBJ databases">
        <authorList>
            <person name="Nowell W R."/>
        </authorList>
    </citation>
    <scope>NUCLEOTIDE SEQUENCE</scope>
</reference>
<dbReference type="AlphaFoldDB" id="A0A8S2Z170"/>
<feature type="non-terminal residue" evidence="1">
    <location>
        <position position="1"/>
    </location>
</feature>
<sequence>GVENTYTANDILRRWLFIYECCIKKQIRIIGFSSDADSKYMRAMRLVSGFFATLPNFKLHQHPNAFKLNLISEWCWFYLRQEQLFLFLQDPTHLVTKWRNRLLSSTVQLCIGQQTITIEHLRDIIESGQYTKLDHNLTRTDLNPKDRQNYRSCERLSSDDVLNILKNNTNTQGTFVYLQLLRLIITTYIQTTTPLKTRKLVEHYMIILNKIL</sequence>
<proteinExistence type="predicted"/>
<protein>
    <submittedName>
        <fullName evidence="1">Uncharacterized protein</fullName>
    </submittedName>
</protein>
<comment type="caution">
    <text evidence="1">The sequence shown here is derived from an EMBL/GenBank/DDBJ whole genome shotgun (WGS) entry which is preliminary data.</text>
</comment>
<dbReference type="EMBL" id="CAJOBC010128361">
    <property type="protein sequence ID" value="CAF4603422.1"/>
    <property type="molecule type" value="Genomic_DNA"/>
</dbReference>